<dbReference type="PROSITE" id="PS50987">
    <property type="entry name" value="HTH_ARSR_2"/>
    <property type="match status" value="1"/>
</dbReference>
<dbReference type="EMBL" id="CP010904">
    <property type="protein sequence ID" value="AKJ63340.1"/>
    <property type="molecule type" value="Genomic_DNA"/>
</dbReference>
<sequence length="104" mass="11914">MEEEKRDAAAEVLKALAHPVRLGVVELLGEGEKTVTELYSALECSQPLMSHQLSVLRNRGLIEIRREGSLKYCSLRDRRILRLFECLNSHLEEITEPKERKGAR</sequence>
<gene>
    <name evidence="5" type="ORF">L21SP4_00051</name>
</gene>
<dbReference type="InterPro" id="IPR011991">
    <property type="entry name" value="ArsR-like_HTH"/>
</dbReference>
<evidence type="ECO:0000313" key="5">
    <source>
        <dbReference type="EMBL" id="AKJ63340.1"/>
    </source>
</evidence>
<dbReference type="InterPro" id="IPR036388">
    <property type="entry name" value="WH-like_DNA-bd_sf"/>
</dbReference>
<evidence type="ECO:0000313" key="6">
    <source>
        <dbReference type="Proteomes" id="UP000035268"/>
    </source>
</evidence>
<evidence type="ECO:0000259" key="4">
    <source>
        <dbReference type="PROSITE" id="PS50987"/>
    </source>
</evidence>
<dbReference type="CDD" id="cd00090">
    <property type="entry name" value="HTH_ARSR"/>
    <property type="match status" value="1"/>
</dbReference>
<dbReference type="PRINTS" id="PR00778">
    <property type="entry name" value="HTHARSR"/>
</dbReference>
<dbReference type="OrthoDB" id="9802016at2"/>
<dbReference type="SMART" id="SM00418">
    <property type="entry name" value="HTH_ARSR"/>
    <property type="match status" value="1"/>
</dbReference>
<keyword evidence="6" id="KW-1185">Reference proteome</keyword>
<dbReference type="InterPro" id="IPR001845">
    <property type="entry name" value="HTH_ArsR_DNA-bd_dom"/>
</dbReference>
<dbReference type="InterPro" id="IPR036390">
    <property type="entry name" value="WH_DNA-bd_sf"/>
</dbReference>
<keyword evidence="1" id="KW-0805">Transcription regulation</keyword>
<protein>
    <submittedName>
        <fullName evidence="5">ArsR family transcriptional regulator</fullName>
    </submittedName>
</protein>
<accession>A0A0G3EF04</accession>
<reference evidence="6" key="1">
    <citation type="submission" date="2015-02" db="EMBL/GenBank/DDBJ databases">
        <title>Description and complete genome sequence of the first cultured representative of the subdivision 5 of the Verrucomicrobia phylum.</title>
        <authorList>
            <person name="Spring S."/>
            <person name="Bunk B."/>
            <person name="Sproer C."/>
            <person name="Klenk H.-P."/>
        </authorList>
    </citation>
    <scope>NUCLEOTIDE SEQUENCE [LARGE SCALE GENOMIC DNA]</scope>
    <source>
        <strain evidence="6">L21-Fru-AB</strain>
    </source>
</reference>
<feature type="domain" description="HTH arsR-type" evidence="4">
    <location>
        <begin position="1"/>
        <end position="95"/>
    </location>
</feature>
<evidence type="ECO:0000256" key="2">
    <source>
        <dbReference type="ARBA" id="ARBA00023125"/>
    </source>
</evidence>
<dbReference type="Pfam" id="PF01022">
    <property type="entry name" value="HTH_5"/>
    <property type="match status" value="1"/>
</dbReference>
<evidence type="ECO:0000256" key="1">
    <source>
        <dbReference type="ARBA" id="ARBA00023015"/>
    </source>
</evidence>
<name>A0A0G3EF04_9BACT</name>
<dbReference type="PANTHER" id="PTHR43132">
    <property type="entry name" value="ARSENICAL RESISTANCE OPERON REPRESSOR ARSR-RELATED"/>
    <property type="match status" value="1"/>
</dbReference>
<dbReference type="GO" id="GO:0003700">
    <property type="term" value="F:DNA-binding transcription factor activity"/>
    <property type="evidence" value="ECO:0007669"/>
    <property type="project" value="InterPro"/>
</dbReference>
<dbReference type="AlphaFoldDB" id="A0A0G3EF04"/>
<keyword evidence="2" id="KW-0238">DNA-binding</keyword>
<keyword evidence="3" id="KW-0804">Transcription</keyword>
<dbReference type="SUPFAM" id="SSF46785">
    <property type="entry name" value="Winged helix' DNA-binding domain"/>
    <property type="match status" value="1"/>
</dbReference>
<dbReference type="GO" id="GO:0003677">
    <property type="term" value="F:DNA binding"/>
    <property type="evidence" value="ECO:0007669"/>
    <property type="project" value="UniProtKB-KW"/>
</dbReference>
<reference evidence="5 6" key="2">
    <citation type="journal article" date="2016" name="ISME J.">
        <title>Characterization of the first cultured representative of Verrucomicrobia subdivision 5 indicates the proposal of a novel phylum.</title>
        <authorList>
            <person name="Spring S."/>
            <person name="Bunk B."/>
            <person name="Sproer C."/>
            <person name="Schumann P."/>
            <person name="Rohde M."/>
            <person name="Tindall B.J."/>
            <person name="Klenk H.P."/>
        </authorList>
    </citation>
    <scope>NUCLEOTIDE SEQUENCE [LARGE SCALE GENOMIC DNA]</scope>
    <source>
        <strain evidence="5 6">L21-Fru-AB</strain>
    </source>
</reference>
<organism evidence="5 6">
    <name type="scientific">Kiritimatiella glycovorans</name>
    <dbReference type="NCBI Taxonomy" id="1307763"/>
    <lineage>
        <taxon>Bacteria</taxon>
        <taxon>Pseudomonadati</taxon>
        <taxon>Kiritimatiellota</taxon>
        <taxon>Kiritimatiellia</taxon>
        <taxon>Kiritimatiellales</taxon>
        <taxon>Kiritimatiellaceae</taxon>
        <taxon>Kiritimatiella</taxon>
    </lineage>
</organism>
<proteinExistence type="predicted"/>
<dbReference type="Gene3D" id="1.10.10.10">
    <property type="entry name" value="Winged helix-like DNA-binding domain superfamily/Winged helix DNA-binding domain"/>
    <property type="match status" value="1"/>
</dbReference>
<dbReference type="NCBIfam" id="NF033788">
    <property type="entry name" value="HTH_metalloreg"/>
    <property type="match status" value="1"/>
</dbReference>
<dbReference type="InterPro" id="IPR051011">
    <property type="entry name" value="Metal_resp_trans_reg"/>
</dbReference>
<dbReference type="RefSeq" id="WP_052880783.1">
    <property type="nucleotide sequence ID" value="NZ_CP010904.1"/>
</dbReference>
<dbReference type="PANTHER" id="PTHR43132:SF2">
    <property type="entry name" value="ARSENICAL RESISTANCE OPERON REPRESSOR ARSR-RELATED"/>
    <property type="match status" value="1"/>
</dbReference>
<dbReference type="KEGG" id="vbl:L21SP4_00051"/>
<evidence type="ECO:0000256" key="3">
    <source>
        <dbReference type="ARBA" id="ARBA00023163"/>
    </source>
</evidence>
<dbReference type="Proteomes" id="UP000035268">
    <property type="component" value="Chromosome"/>
</dbReference>